<dbReference type="OrthoDB" id="2819999at2"/>
<gene>
    <name evidence="1" type="ORF">N782_15170</name>
</gene>
<comment type="caution">
    <text evidence="1">The sequence shown here is derived from an EMBL/GenBank/DDBJ whole genome shotgun (WGS) entry which is preliminary data.</text>
</comment>
<dbReference type="EMBL" id="AVBF01000003">
    <property type="protein sequence ID" value="KGP74295.1"/>
    <property type="molecule type" value="Genomic_DNA"/>
</dbReference>
<evidence type="ECO:0000313" key="2">
    <source>
        <dbReference type="Proteomes" id="UP000030147"/>
    </source>
</evidence>
<dbReference type="eggNOG" id="COG4114">
    <property type="taxonomic scope" value="Bacteria"/>
</dbReference>
<keyword evidence="2" id="KW-1185">Reference proteome</keyword>
<proteinExistence type="predicted"/>
<sequence>MDQESKRQLYNYLAQNAFIYIDSDFNDKIDFRLQDIIEKEDQARQFIDIQKQQQDLTNPTIIGTLFGKKHSVLGMGLYVLMVQHGIMIDLRPEKVGIKLEEGKSNAYYIEEEAIHHISDLTEEEFHKLIRVFILEHLQPLFAAVAKASKSKASHLHSLVSHNLHQRSLVLGQEEGANHSIIQHYLDLLTSDQLFDNDETNPLQFTFQLHTPQEGDPMYIRKHCCLSYLAKGGDKSHCCGTCPHLF</sequence>
<dbReference type="Proteomes" id="UP000030147">
    <property type="component" value="Unassembled WGS sequence"/>
</dbReference>
<organism evidence="1 2">
    <name type="scientific">Pontibacillus yanchengensis Y32</name>
    <dbReference type="NCBI Taxonomy" id="1385514"/>
    <lineage>
        <taxon>Bacteria</taxon>
        <taxon>Bacillati</taxon>
        <taxon>Bacillota</taxon>
        <taxon>Bacilli</taxon>
        <taxon>Bacillales</taxon>
        <taxon>Bacillaceae</taxon>
        <taxon>Pontibacillus</taxon>
    </lineage>
</organism>
<reference evidence="1 2" key="1">
    <citation type="journal article" date="2015" name="Stand. Genomic Sci.">
        <title>High quality draft genome sequence of the moderately halophilic bacterium Pontibacillus yanchengensis Y32(T) and comparison among Pontibacillus genomes.</title>
        <authorList>
            <person name="Huang J."/>
            <person name="Qiao Z.X."/>
            <person name="Tang J.W."/>
            <person name="Wang G."/>
        </authorList>
    </citation>
    <scope>NUCLEOTIDE SEQUENCE [LARGE SCALE GENOMIC DNA]</scope>
    <source>
        <strain evidence="1 2">Y32</strain>
    </source>
</reference>
<name>A0A0A2TYH8_9BACI</name>
<dbReference type="STRING" id="1385514.N782_15170"/>
<evidence type="ECO:0000313" key="1">
    <source>
        <dbReference type="EMBL" id="KGP74295.1"/>
    </source>
</evidence>
<protein>
    <submittedName>
        <fullName evidence="1">Uncharacterized protein</fullName>
    </submittedName>
</protein>
<dbReference type="AlphaFoldDB" id="A0A0A2TYH8"/>
<dbReference type="RefSeq" id="WP_052111106.1">
    <property type="nucleotide sequence ID" value="NZ_AVBF01000003.1"/>
</dbReference>
<accession>A0A0A2TYH8</accession>